<feature type="transmembrane region" description="Helical" evidence="7">
    <location>
        <begin position="20"/>
        <end position="39"/>
    </location>
</feature>
<dbReference type="PANTHER" id="PTHR30489">
    <property type="entry name" value="LIPOPROTEIN-RELEASING SYSTEM TRANSMEMBRANE PROTEIN LOLE"/>
    <property type="match status" value="1"/>
</dbReference>
<feature type="transmembrane region" description="Helical" evidence="7">
    <location>
        <begin position="243"/>
        <end position="268"/>
    </location>
</feature>
<evidence type="ECO:0008006" key="12">
    <source>
        <dbReference type="Google" id="ProtNLM"/>
    </source>
</evidence>
<evidence type="ECO:0000256" key="2">
    <source>
        <dbReference type="ARBA" id="ARBA00005236"/>
    </source>
</evidence>
<feature type="transmembrane region" description="Helical" evidence="7">
    <location>
        <begin position="343"/>
        <end position="362"/>
    </location>
</feature>
<proteinExistence type="inferred from homology"/>
<dbReference type="EMBL" id="CP002630">
    <property type="protein sequence ID" value="AEB12803.1"/>
    <property type="molecule type" value="Genomic_DNA"/>
</dbReference>
<dbReference type="GO" id="GO:0098797">
    <property type="term" value="C:plasma membrane protein complex"/>
    <property type="evidence" value="ECO:0007669"/>
    <property type="project" value="TreeGrafter"/>
</dbReference>
<evidence type="ECO:0000256" key="5">
    <source>
        <dbReference type="ARBA" id="ARBA00022989"/>
    </source>
</evidence>
<dbReference type="STRING" id="869210.Marky_2078"/>
<evidence type="ECO:0000256" key="1">
    <source>
        <dbReference type="ARBA" id="ARBA00004651"/>
    </source>
</evidence>
<dbReference type="InterPro" id="IPR025857">
    <property type="entry name" value="MacB_PCD"/>
</dbReference>
<dbReference type="KEGG" id="mhd:Marky_2078"/>
<dbReference type="InterPro" id="IPR051447">
    <property type="entry name" value="Lipoprotein-release_system"/>
</dbReference>
<keyword evidence="3" id="KW-1003">Cell membrane</keyword>
<evidence type="ECO:0000256" key="3">
    <source>
        <dbReference type="ARBA" id="ARBA00022475"/>
    </source>
</evidence>
<comment type="subcellular location">
    <subcellularLocation>
        <location evidence="1">Cell membrane</location>
        <topology evidence="1">Multi-pass membrane protein</topology>
    </subcellularLocation>
</comment>
<keyword evidence="4 7" id="KW-0812">Transmembrane</keyword>
<keyword evidence="5 7" id="KW-1133">Transmembrane helix</keyword>
<evidence type="ECO:0000256" key="4">
    <source>
        <dbReference type="ARBA" id="ARBA00022692"/>
    </source>
</evidence>
<dbReference type="RefSeq" id="WP_013704848.1">
    <property type="nucleotide sequence ID" value="NC_015387.1"/>
</dbReference>
<dbReference type="InterPro" id="IPR003838">
    <property type="entry name" value="ABC3_permease_C"/>
</dbReference>
<keyword evidence="11" id="KW-1185">Reference proteome</keyword>
<organism evidence="10 11">
    <name type="scientific">Marinithermus hydrothermalis (strain DSM 14884 / JCM 11576 / T1)</name>
    <dbReference type="NCBI Taxonomy" id="869210"/>
    <lineage>
        <taxon>Bacteria</taxon>
        <taxon>Thermotogati</taxon>
        <taxon>Deinococcota</taxon>
        <taxon>Deinococci</taxon>
        <taxon>Thermales</taxon>
        <taxon>Thermaceae</taxon>
        <taxon>Marinithermus</taxon>
    </lineage>
</organism>
<dbReference type="PANTHER" id="PTHR30489:SF0">
    <property type="entry name" value="LIPOPROTEIN-RELEASING SYSTEM TRANSMEMBRANE PROTEIN LOLE"/>
    <property type="match status" value="1"/>
</dbReference>
<name>F2NN64_MARHT</name>
<reference evidence="10 11" key="1">
    <citation type="journal article" date="2012" name="Stand. Genomic Sci.">
        <title>Complete genome sequence of the aerobic, heterotroph Marinithermus hydrothermalis type strain (T1(T)) from a deep-sea hydrothermal vent chimney.</title>
        <authorList>
            <person name="Copeland A."/>
            <person name="Gu W."/>
            <person name="Yasawong M."/>
            <person name="Lapidus A."/>
            <person name="Lucas S."/>
            <person name="Deshpande S."/>
            <person name="Pagani I."/>
            <person name="Tapia R."/>
            <person name="Cheng J.F."/>
            <person name="Goodwin L.A."/>
            <person name="Pitluck S."/>
            <person name="Liolios K."/>
            <person name="Ivanova N."/>
            <person name="Mavromatis K."/>
            <person name="Mikhailova N."/>
            <person name="Pati A."/>
            <person name="Chen A."/>
            <person name="Palaniappan K."/>
            <person name="Land M."/>
            <person name="Pan C."/>
            <person name="Brambilla E.M."/>
            <person name="Rohde M."/>
            <person name="Tindall B.J."/>
            <person name="Sikorski J."/>
            <person name="Goker M."/>
            <person name="Detter J.C."/>
            <person name="Bristow J."/>
            <person name="Eisen J.A."/>
            <person name="Markowitz V."/>
            <person name="Hugenholtz P."/>
            <person name="Kyrpides N.C."/>
            <person name="Klenk H.P."/>
            <person name="Woyke T."/>
        </authorList>
    </citation>
    <scope>NUCLEOTIDE SEQUENCE [LARGE SCALE GENOMIC DNA]</scope>
    <source>
        <strain evidence="11">DSM 14884 / JCM 11576 / T1</strain>
    </source>
</reference>
<dbReference type="AlphaFoldDB" id="F2NN64"/>
<dbReference type="GO" id="GO:0044874">
    <property type="term" value="P:lipoprotein localization to outer membrane"/>
    <property type="evidence" value="ECO:0007669"/>
    <property type="project" value="TreeGrafter"/>
</dbReference>
<evidence type="ECO:0000313" key="10">
    <source>
        <dbReference type="EMBL" id="AEB12803.1"/>
    </source>
</evidence>
<evidence type="ECO:0000259" key="8">
    <source>
        <dbReference type="Pfam" id="PF02687"/>
    </source>
</evidence>
<comment type="similarity">
    <text evidence="2">Belongs to the ABC-4 integral membrane protein family. LolC/E subfamily.</text>
</comment>
<evidence type="ECO:0000259" key="9">
    <source>
        <dbReference type="Pfam" id="PF12704"/>
    </source>
</evidence>
<gene>
    <name evidence="10" type="ordered locus">Marky_2078</name>
</gene>
<sequence length="375" mass="40126">MRLVLFLARKHLTYRRTQSLITVLGVAAGVMVLTTALSLTNGFTSALLHATLRAIPHITLFAFDPQDAPPPHHPEIQAQTPFLPAKVLLTRRAQAGRNAGADFATLLGVGEDAPAVYPGLGLEALEPGRVVLGAALAEALGALPGDRLFAVSVNQRRHELVVAGTFTTGNYLIDSSFAFTTLEDVRTLLELPGAIGGYHLRLEDPERARAVARALTQSGVFWAQTWQDANRTLIEQLALQKRVIGIVVFLIVVVAALGIANVLVLVVVEKTADIAILRVLGASAAQVAAVFALEGVLLGGLGVVLGDLLGLGLSHYFRLRPLEIPGELYFITRLPVEIRALDFAWVSALAFGTVLLASLLPLRRALRVKPGEVLR</sequence>
<dbReference type="Pfam" id="PF12704">
    <property type="entry name" value="MacB_PCD"/>
    <property type="match status" value="1"/>
</dbReference>
<dbReference type="Proteomes" id="UP000007030">
    <property type="component" value="Chromosome"/>
</dbReference>
<feature type="domain" description="ABC3 transporter permease C-terminal" evidence="8">
    <location>
        <begin position="246"/>
        <end position="370"/>
    </location>
</feature>
<evidence type="ECO:0000256" key="6">
    <source>
        <dbReference type="ARBA" id="ARBA00023136"/>
    </source>
</evidence>
<dbReference type="OrthoDB" id="31036at2"/>
<accession>F2NN64</accession>
<protein>
    <recommendedName>
        <fullName evidence="12">ABC transporter permease</fullName>
    </recommendedName>
</protein>
<feature type="domain" description="MacB-like periplasmic core" evidence="9">
    <location>
        <begin position="19"/>
        <end position="217"/>
    </location>
</feature>
<evidence type="ECO:0000313" key="11">
    <source>
        <dbReference type="Proteomes" id="UP000007030"/>
    </source>
</evidence>
<keyword evidence="6 7" id="KW-0472">Membrane</keyword>
<feature type="transmembrane region" description="Helical" evidence="7">
    <location>
        <begin position="280"/>
        <end position="305"/>
    </location>
</feature>
<dbReference type="HOGENOM" id="CLU_000604_8_1_0"/>
<dbReference type="Pfam" id="PF02687">
    <property type="entry name" value="FtsX"/>
    <property type="match status" value="1"/>
</dbReference>
<evidence type="ECO:0000256" key="7">
    <source>
        <dbReference type="SAM" id="Phobius"/>
    </source>
</evidence>
<dbReference type="eggNOG" id="COG4591">
    <property type="taxonomic scope" value="Bacteria"/>
</dbReference>